<dbReference type="Proteomes" id="UP000887560">
    <property type="component" value="Unplaced"/>
</dbReference>
<name>A0A915NLS7_9BILA</name>
<feature type="compositionally biased region" description="Polar residues" evidence="1">
    <location>
        <begin position="118"/>
        <end position="143"/>
    </location>
</feature>
<sequence>MENVDNVGWQEFVSKRTLKNEKKTKEIAEQKKPSPSKFNARQSKRGGVQGSFVFRGNSRKTENTISDKTKPPKPIETISKFVGPTVKKSANEYSYVQGCSYSSVVMSLSKSEKPAKITSVTQEQLSPSNSNGNDLEANKSASSGLGEDGINQANGHLDNLQAGAEEGVDNVVEDHRPPSGDSGVSCTGPSFLPLPIKQISIVGFKYPSQCTDYVYQCLCHQLNTHMNDVFENGQKVYEHPDEFIRDAREAFMIKFSAHNVCFALALLAAKCSMEGAFLGSVVALMNLTHCNRYPSESTRDEVIDFIEKIEKFARHFGQIKADDLWNLLKDRLPKQSGSSSVYEGITFKKLEPFTAGFFGRNFEFDYVAYIPKVY</sequence>
<proteinExistence type="predicted"/>
<feature type="compositionally biased region" description="Basic and acidic residues" evidence="1">
    <location>
        <begin position="59"/>
        <end position="70"/>
    </location>
</feature>
<dbReference type="WBParaSite" id="scf7180000418178.g2152">
    <property type="protein sequence ID" value="scf7180000418178.g2152"/>
    <property type="gene ID" value="scf7180000418178.g2152"/>
</dbReference>
<evidence type="ECO:0000313" key="2">
    <source>
        <dbReference type="Proteomes" id="UP000887560"/>
    </source>
</evidence>
<organism evidence="2 3">
    <name type="scientific">Meloidogyne floridensis</name>
    <dbReference type="NCBI Taxonomy" id="298350"/>
    <lineage>
        <taxon>Eukaryota</taxon>
        <taxon>Metazoa</taxon>
        <taxon>Ecdysozoa</taxon>
        <taxon>Nematoda</taxon>
        <taxon>Chromadorea</taxon>
        <taxon>Rhabditida</taxon>
        <taxon>Tylenchina</taxon>
        <taxon>Tylenchomorpha</taxon>
        <taxon>Tylenchoidea</taxon>
        <taxon>Meloidogynidae</taxon>
        <taxon>Meloidogyninae</taxon>
        <taxon>Meloidogyne</taxon>
    </lineage>
</organism>
<feature type="region of interest" description="Disordered" evidence="1">
    <location>
        <begin position="22"/>
        <end position="76"/>
    </location>
</feature>
<accession>A0A915NLS7</accession>
<reference evidence="3" key="1">
    <citation type="submission" date="2022-11" db="UniProtKB">
        <authorList>
            <consortium name="WormBaseParasite"/>
        </authorList>
    </citation>
    <scope>IDENTIFICATION</scope>
</reference>
<dbReference type="AlphaFoldDB" id="A0A915NLS7"/>
<protein>
    <submittedName>
        <fullName evidence="3">Uncharacterized protein</fullName>
    </submittedName>
</protein>
<evidence type="ECO:0000313" key="3">
    <source>
        <dbReference type="WBParaSite" id="scf7180000418178.g2152"/>
    </source>
</evidence>
<feature type="compositionally biased region" description="Basic and acidic residues" evidence="1">
    <location>
        <begin position="22"/>
        <end position="32"/>
    </location>
</feature>
<keyword evidence="2" id="KW-1185">Reference proteome</keyword>
<evidence type="ECO:0000256" key="1">
    <source>
        <dbReference type="SAM" id="MobiDB-lite"/>
    </source>
</evidence>
<feature type="region of interest" description="Disordered" evidence="1">
    <location>
        <begin position="117"/>
        <end position="155"/>
    </location>
</feature>